<keyword evidence="2" id="KW-1185">Reference proteome</keyword>
<dbReference type="WBParaSite" id="GPLIN_001243100">
    <property type="protein sequence ID" value="GPLIN_001243100"/>
    <property type="gene ID" value="GPLIN_001243100"/>
</dbReference>
<feature type="compositionally biased region" description="Polar residues" evidence="1">
    <location>
        <begin position="405"/>
        <end position="417"/>
    </location>
</feature>
<feature type="compositionally biased region" description="Polar residues" evidence="1">
    <location>
        <begin position="1"/>
        <end position="17"/>
    </location>
</feature>
<feature type="region of interest" description="Disordered" evidence="1">
    <location>
        <begin position="164"/>
        <end position="240"/>
    </location>
</feature>
<protein>
    <submittedName>
        <fullName evidence="3">Glycine-rich cell wall structural protein 1</fullName>
    </submittedName>
</protein>
<evidence type="ECO:0000313" key="3">
    <source>
        <dbReference type="WBParaSite" id="GPLIN_001243100"/>
    </source>
</evidence>
<evidence type="ECO:0000313" key="2">
    <source>
        <dbReference type="Proteomes" id="UP000050741"/>
    </source>
</evidence>
<feature type="compositionally biased region" description="Gly residues" evidence="1">
    <location>
        <begin position="166"/>
        <end position="182"/>
    </location>
</feature>
<feature type="region of interest" description="Disordered" evidence="1">
    <location>
        <begin position="273"/>
        <end position="295"/>
    </location>
</feature>
<feature type="compositionally biased region" description="Basic and acidic residues" evidence="1">
    <location>
        <begin position="206"/>
        <end position="216"/>
    </location>
</feature>
<proteinExistence type="predicted"/>
<sequence length="469" mass="47782">MPHTATSQFGQQLNSPPFISRRLPRSRVRCPPPIRVRPPPPLRFHLKRLVVHFGLLFVLISQATGQFGEIASVISSLVANGAPAGLAGLGTAGSLGSLGSLGASAGSGAAGALSNFGPLYQLAQAALQLTGTGVGIANQASESAWFPVVVENAAKMHRDFQDRLVQGGGGGGGGAAVAGSAGGTATAGPKDRSGSKSGGGEFGTDYGKEFGSEEKGGGVGNGGGGVGNGGGAVGRVDPPGGDIFGSRGSLLPLLPGFGVTSATLLPEGAKRPKLPVPGSLLPGESPLGEFNGKENEEFKSGKKLIGIGSVEEVPLSPPSTEPNENFGKGIASPEASLGQFLPGEVVPTKSRPMTNIAKPSDISPSAISSPKITVQLPDYDEEKDLAKSRGEMETKQQKKKKTKVTENIETGFSTDNNGAEEEARGGGEGGTEESRLEPLTSSDHYLSILSAGYDLVAQNGKRRRIEGES</sequence>
<dbReference type="Proteomes" id="UP000050741">
    <property type="component" value="Unassembled WGS sequence"/>
</dbReference>
<feature type="region of interest" description="Disordered" evidence="1">
    <location>
        <begin position="1"/>
        <end position="34"/>
    </location>
</feature>
<dbReference type="AlphaFoldDB" id="A0A183CHS5"/>
<name>A0A183CHS5_GLOPA</name>
<feature type="compositionally biased region" description="Basic and acidic residues" evidence="1">
    <location>
        <begin position="384"/>
        <end position="396"/>
    </location>
</feature>
<feature type="compositionally biased region" description="Low complexity" evidence="1">
    <location>
        <begin position="356"/>
        <end position="372"/>
    </location>
</feature>
<feature type="compositionally biased region" description="Gly residues" evidence="1">
    <location>
        <begin position="217"/>
        <end position="233"/>
    </location>
</feature>
<accession>A0A183CHS5</accession>
<feature type="region of interest" description="Disordered" evidence="1">
    <location>
        <begin position="309"/>
        <end position="443"/>
    </location>
</feature>
<reference evidence="3" key="2">
    <citation type="submission" date="2016-06" db="UniProtKB">
        <authorList>
            <consortium name="WormBaseParasite"/>
        </authorList>
    </citation>
    <scope>IDENTIFICATION</scope>
</reference>
<reference evidence="2" key="1">
    <citation type="submission" date="2014-05" db="EMBL/GenBank/DDBJ databases">
        <title>The genome and life-stage specific transcriptomes of Globodera pallida elucidate key aspects of plant parasitism by a cyst nematode.</title>
        <authorList>
            <person name="Cotton J.A."/>
            <person name="Lilley C.J."/>
            <person name="Jones L.M."/>
            <person name="Kikuchi T."/>
            <person name="Reid A.J."/>
            <person name="Thorpe P."/>
            <person name="Tsai I.J."/>
            <person name="Beasley H."/>
            <person name="Blok V."/>
            <person name="Cock P.J.A."/>
            <person name="Van den Akker S.E."/>
            <person name="Holroyd N."/>
            <person name="Hunt M."/>
            <person name="Mantelin S."/>
            <person name="Naghra H."/>
            <person name="Pain A."/>
            <person name="Palomares-Rius J.E."/>
            <person name="Zarowiecki M."/>
            <person name="Berriman M."/>
            <person name="Jones J.T."/>
            <person name="Urwin P.E."/>
        </authorList>
    </citation>
    <scope>NUCLEOTIDE SEQUENCE [LARGE SCALE GENOMIC DNA]</scope>
    <source>
        <strain evidence="2">Lindley</strain>
    </source>
</reference>
<evidence type="ECO:0000256" key="1">
    <source>
        <dbReference type="SAM" id="MobiDB-lite"/>
    </source>
</evidence>
<organism evidence="2 3">
    <name type="scientific">Globodera pallida</name>
    <name type="common">Potato cyst nematode worm</name>
    <name type="synonym">Heterodera pallida</name>
    <dbReference type="NCBI Taxonomy" id="36090"/>
    <lineage>
        <taxon>Eukaryota</taxon>
        <taxon>Metazoa</taxon>
        <taxon>Ecdysozoa</taxon>
        <taxon>Nematoda</taxon>
        <taxon>Chromadorea</taxon>
        <taxon>Rhabditida</taxon>
        <taxon>Tylenchina</taxon>
        <taxon>Tylenchomorpha</taxon>
        <taxon>Tylenchoidea</taxon>
        <taxon>Heteroderidae</taxon>
        <taxon>Heteroderinae</taxon>
        <taxon>Globodera</taxon>
    </lineage>
</organism>